<dbReference type="PROSITE" id="PS50936">
    <property type="entry name" value="ENGC_GTPASE"/>
    <property type="match status" value="1"/>
</dbReference>
<feature type="binding site" evidence="3">
    <location>
        <begin position="126"/>
        <end position="129"/>
    </location>
    <ligand>
        <name>GTP</name>
        <dbReference type="ChEBI" id="CHEBI:37565"/>
    </ligand>
</feature>
<comment type="subcellular location">
    <subcellularLocation>
        <location evidence="3">Cytoplasm</location>
    </subcellularLocation>
</comment>
<sequence length="304" mass="34453">MSNQEMRARLFYGRAGRFGVQVDGTSEIIHVMIKGKRLKGVDEYNPLAPGDWVELDSDQLIIKRHHRDNALQRFNWKQNKPQTFCANIDMVFCVVAAKSPEFHVRFLDRLLIASELGGVTPIIVMNKSDEGIEHLAEIIPLYQSLGYEFVLVSAIQSQGIEHLRTISQGKIVGLWGASGVGKSTLLNALEPAIQQETGEVNRKWNRGNHTTNFATFLPKSGGGFWVDTPGMRDFSPYLLHGEDLVQAFPEMREMAHQCPFHNCMHLDEQECAVKNAVEQGSIAMTRYQSYQKVLEESKSYQKKW</sequence>
<feature type="domain" description="CP-type G" evidence="5">
    <location>
        <begin position="76"/>
        <end position="234"/>
    </location>
</feature>
<dbReference type="InterPro" id="IPR004881">
    <property type="entry name" value="Ribosome_biogen_GTPase_RsgA"/>
</dbReference>
<feature type="binding site" evidence="3">
    <location>
        <position position="263"/>
    </location>
    <ligand>
        <name>Zn(2+)</name>
        <dbReference type="ChEBI" id="CHEBI:29105"/>
    </ligand>
</feature>
<keyword evidence="2 3" id="KW-0342">GTP-binding</keyword>
<keyword evidence="3" id="KW-0963">Cytoplasm</keyword>
<dbReference type="GO" id="GO:0046872">
    <property type="term" value="F:metal ion binding"/>
    <property type="evidence" value="ECO:0007669"/>
    <property type="project" value="UniProtKB-KW"/>
</dbReference>
<comment type="function">
    <text evidence="3">One of several proteins that assist in the late maturation steps of the functional core of the 30S ribosomal subunit. Helps release RbfA from mature subunits. May play a role in the assembly of ribosomal proteins into the subunit. Circularly permuted GTPase that catalyzes slow GTP hydrolysis, GTPase activity is stimulated by the 30S ribosomal subunit.</text>
</comment>
<dbReference type="EMBL" id="JAATLJ010000001">
    <property type="protein sequence ID" value="NIZ40224.1"/>
    <property type="molecule type" value="Genomic_DNA"/>
</dbReference>
<evidence type="ECO:0000256" key="2">
    <source>
        <dbReference type="ARBA" id="ARBA00023134"/>
    </source>
</evidence>
<dbReference type="Proteomes" id="UP000711995">
    <property type="component" value="Unassembled WGS sequence"/>
</dbReference>
<organism evidence="6 7">
    <name type="scientific">Entomospira entomophila</name>
    <dbReference type="NCBI Taxonomy" id="2719988"/>
    <lineage>
        <taxon>Bacteria</taxon>
        <taxon>Pseudomonadati</taxon>
        <taxon>Spirochaetota</taxon>
        <taxon>Spirochaetia</taxon>
        <taxon>Spirochaetales</taxon>
        <taxon>Spirochaetaceae</taxon>
        <taxon>Entomospira</taxon>
    </lineage>
</organism>
<feature type="binding site" evidence="3">
    <location>
        <begin position="176"/>
        <end position="184"/>
    </location>
    <ligand>
        <name>GTP</name>
        <dbReference type="ChEBI" id="CHEBI:37565"/>
    </ligand>
</feature>
<dbReference type="Gene3D" id="1.10.40.50">
    <property type="entry name" value="Probable gtpase engc, domain 3"/>
    <property type="match status" value="1"/>
</dbReference>
<dbReference type="AlphaFoldDB" id="A0A968GC42"/>
<comment type="similarity">
    <text evidence="3">Belongs to the TRAFAC class YlqF/YawG GTPase family. RsgA subfamily.</text>
</comment>
<dbReference type="PROSITE" id="PS51721">
    <property type="entry name" value="G_CP"/>
    <property type="match status" value="1"/>
</dbReference>
<dbReference type="GO" id="GO:0019843">
    <property type="term" value="F:rRNA binding"/>
    <property type="evidence" value="ECO:0007669"/>
    <property type="project" value="UniProtKB-KW"/>
</dbReference>
<dbReference type="GO" id="GO:0005737">
    <property type="term" value="C:cytoplasm"/>
    <property type="evidence" value="ECO:0007669"/>
    <property type="project" value="UniProtKB-SubCell"/>
</dbReference>
<keyword evidence="1 3" id="KW-0547">Nucleotide-binding</keyword>
<feature type="binding site" evidence="3">
    <location>
        <position position="271"/>
    </location>
    <ligand>
        <name>Zn(2+)</name>
        <dbReference type="ChEBI" id="CHEBI:29105"/>
    </ligand>
</feature>
<dbReference type="GO" id="GO:0005525">
    <property type="term" value="F:GTP binding"/>
    <property type="evidence" value="ECO:0007669"/>
    <property type="project" value="UniProtKB-UniRule"/>
</dbReference>
<keyword evidence="3" id="KW-0479">Metal-binding</keyword>
<dbReference type="NCBIfam" id="TIGR00157">
    <property type="entry name" value="ribosome small subunit-dependent GTPase A"/>
    <property type="match status" value="1"/>
</dbReference>
<name>A0A968GC42_9SPIO</name>
<feature type="binding site" evidence="3">
    <location>
        <position position="265"/>
    </location>
    <ligand>
        <name>Zn(2+)</name>
        <dbReference type="ChEBI" id="CHEBI:29105"/>
    </ligand>
</feature>
<dbReference type="InterPro" id="IPR027417">
    <property type="entry name" value="P-loop_NTPase"/>
</dbReference>
<dbReference type="CDD" id="cd01854">
    <property type="entry name" value="YjeQ_EngC"/>
    <property type="match status" value="1"/>
</dbReference>
<dbReference type="GO" id="GO:0003924">
    <property type="term" value="F:GTPase activity"/>
    <property type="evidence" value="ECO:0007669"/>
    <property type="project" value="UniProtKB-UniRule"/>
</dbReference>
<protein>
    <recommendedName>
        <fullName evidence="3">Small ribosomal subunit biogenesis GTPase RsgA</fullName>
        <ecNumber evidence="3">3.6.1.-</ecNumber>
    </recommendedName>
</protein>
<evidence type="ECO:0000259" key="5">
    <source>
        <dbReference type="PROSITE" id="PS51721"/>
    </source>
</evidence>
<keyword evidence="3" id="KW-0862">Zinc</keyword>
<dbReference type="InterPro" id="IPR030378">
    <property type="entry name" value="G_CP_dom"/>
</dbReference>
<dbReference type="EC" id="3.6.1.-" evidence="3"/>
<dbReference type="Pfam" id="PF03193">
    <property type="entry name" value="RsgA_GTPase"/>
    <property type="match status" value="1"/>
</dbReference>
<accession>A0A968GC42</accession>
<keyword evidence="3" id="KW-0699">rRNA-binding</keyword>
<dbReference type="RefSeq" id="WP_167699828.1">
    <property type="nucleotide sequence ID" value="NZ_CP118174.1"/>
</dbReference>
<comment type="cofactor">
    <cofactor evidence="3">
        <name>Zn(2+)</name>
        <dbReference type="ChEBI" id="CHEBI:29105"/>
    </cofactor>
    <text evidence="3">Binds 1 zinc ion per subunit.</text>
</comment>
<dbReference type="SUPFAM" id="SSF52540">
    <property type="entry name" value="P-loop containing nucleoside triphosphate hydrolases"/>
    <property type="match status" value="1"/>
</dbReference>
<dbReference type="GO" id="GO:0042274">
    <property type="term" value="P:ribosomal small subunit biogenesis"/>
    <property type="evidence" value="ECO:0007669"/>
    <property type="project" value="UniProtKB-UniRule"/>
</dbReference>
<dbReference type="InterPro" id="IPR010914">
    <property type="entry name" value="RsgA_GTPase_dom"/>
</dbReference>
<keyword evidence="3" id="KW-0378">Hydrolase</keyword>
<evidence type="ECO:0000259" key="4">
    <source>
        <dbReference type="PROSITE" id="PS50936"/>
    </source>
</evidence>
<evidence type="ECO:0000256" key="1">
    <source>
        <dbReference type="ARBA" id="ARBA00022741"/>
    </source>
</evidence>
<feature type="domain" description="EngC GTPase" evidence="4">
    <location>
        <begin position="86"/>
        <end position="232"/>
    </location>
</feature>
<dbReference type="Gene3D" id="3.40.50.300">
    <property type="entry name" value="P-loop containing nucleotide triphosphate hydrolases"/>
    <property type="match status" value="1"/>
</dbReference>
<feature type="binding site" evidence="3">
    <location>
        <position position="258"/>
    </location>
    <ligand>
        <name>Zn(2+)</name>
        <dbReference type="ChEBI" id="CHEBI:29105"/>
    </ligand>
</feature>
<evidence type="ECO:0000313" key="6">
    <source>
        <dbReference type="EMBL" id="NIZ40224.1"/>
    </source>
</evidence>
<proteinExistence type="inferred from homology"/>
<reference evidence="6 7" key="1">
    <citation type="submission" date="2020-03" db="EMBL/GenBank/DDBJ databases">
        <title>Spirochaetal bacteria isolated from arthropods constitute a novel genus Entomospira genus novum within the order Spirochaetales.</title>
        <authorList>
            <person name="Grana-Miraglia L."/>
            <person name="Sikutova S."/>
            <person name="Fingerle V."/>
            <person name="Sing A."/>
            <person name="Castillo-Ramirez S."/>
            <person name="Margos G."/>
            <person name="Rudolf I."/>
        </authorList>
    </citation>
    <scope>NUCLEOTIDE SEQUENCE [LARGE SCALE GENOMIC DNA]</scope>
    <source>
        <strain evidence="6 7">BR193</strain>
    </source>
</reference>
<comment type="caution">
    <text evidence="6">The sequence shown here is derived from an EMBL/GenBank/DDBJ whole genome shotgun (WGS) entry which is preliminary data.</text>
</comment>
<dbReference type="PANTHER" id="PTHR32120">
    <property type="entry name" value="SMALL RIBOSOMAL SUBUNIT BIOGENESIS GTPASE RSGA"/>
    <property type="match status" value="1"/>
</dbReference>
<keyword evidence="7" id="KW-1185">Reference proteome</keyword>
<comment type="subunit">
    <text evidence="3">Monomer. Associates with 30S ribosomal subunit, binds 16S rRNA.</text>
</comment>
<dbReference type="HAMAP" id="MF_01820">
    <property type="entry name" value="GTPase_RsgA"/>
    <property type="match status" value="1"/>
</dbReference>
<evidence type="ECO:0000313" key="7">
    <source>
        <dbReference type="Proteomes" id="UP000711995"/>
    </source>
</evidence>
<keyword evidence="3" id="KW-0694">RNA-binding</keyword>
<gene>
    <name evidence="3 6" type="primary">rsgA</name>
    <name evidence="6" type="ORF">HCT14_01680</name>
</gene>
<dbReference type="PANTHER" id="PTHR32120:SF11">
    <property type="entry name" value="SMALL RIBOSOMAL SUBUNIT BIOGENESIS GTPASE RSGA 1, MITOCHONDRIAL-RELATED"/>
    <property type="match status" value="1"/>
</dbReference>
<evidence type="ECO:0000256" key="3">
    <source>
        <dbReference type="HAMAP-Rule" id="MF_01820"/>
    </source>
</evidence>
<keyword evidence="3" id="KW-0690">Ribosome biogenesis</keyword>